<dbReference type="STRING" id="1890364.A0A2P6NCX9"/>
<evidence type="ECO:0000313" key="3">
    <source>
        <dbReference type="Proteomes" id="UP000241769"/>
    </source>
</evidence>
<dbReference type="InParanoid" id="A0A2P6NCX9"/>
<dbReference type="OrthoDB" id="25987at2759"/>
<dbReference type="Proteomes" id="UP000241769">
    <property type="component" value="Unassembled WGS sequence"/>
</dbReference>
<evidence type="ECO:0000313" key="2">
    <source>
        <dbReference type="EMBL" id="PRP81801.1"/>
    </source>
</evidence>
<gene>
    <name evidence="2" type="ORF">PROFUN_10790</name>
</gene>
<comment type="similarity">
    <text evidence="1">Belongs to the asteroid family.</text>
</comment>
<organism evidence="2 3">
    <name type="scientific">Planoprotostelium fungivorum</name>
    <dbReference type="NCBI Taxonomy" id="1890364"/>
    <lineage>
        <taxon>Eukaryota</taxon>
        <taxon>Amoebozoa</taxon>
        <taxon>Evosea</taxon>
        <taxon>Variosea</taxon>
        <taxon>Cavosteliida</taxon>
        <taxon>Cavosteliaceae</taxon>
        <taxon>Planoprotostelium</taxon>
    </lineage>
</organism>
<dbReference type="PANTHER" id="PTHR15665">
    <property type="entry name" value="ASTEROID PROTEIN"/>
    <property type="match status" value="1"/>
</dbReference>
<reference evidence="2 3" key="1">
    <citation type="journal article" date="2018" name="Genome Biol. Evol.">
        <title>Multiple Roots of Fruiting Body Formation in Amoebozoa.</title>
        <authorList>
            <person name="Hillmann F."/>
            <person name="Forbes G."/>
            <person name="Novohradska S."/>
            <person name="Ferling I."/>
            <person name="Riege K."/>
            <person name="Groth M."/>
            <person name="Westermann M."/>
            <person name="Marz M."/>
            <person name="Spaller T."/>
            <person name="Winckler T."/>
            <person name="Schaap P."/>
            <person name="Glockner G."/>
        </authorList>
    </citation>
    <scope>NUCLEOTIDE SEQUENCE [LARGE SCALE GENOMIC DNA]</scope>
    <source>
        <strain evidence="2 3">Jena</strain>
    </source>
</reference>
<dbReference type="InterPro" id="IPR029060">
    <property type="entry name" value="PIN-like_dom_sf"/>
</dbReference>
<sequence length="629" mass="71415">MGVGYLDTWLKDNVGSCLTETVDLTLLSKETGERPVLVFDGDGLMYHLIHQIQHTPGQPGNYLMFAEATEKMIGDLREGGVDMRVLFDGTADESKLPTQVARARARVKDMRPAGDLLDRNLPPIYLKEYFMRLLRKHQVFVSCCSGEADAELSDYVVRNNFQAVVGKDTDFIILLANYVSLPDLQLRDGRVVVRQHVRSRTADYLKVPEAWLPLMACLIGNDTTKSGADRDKTLKSLDAVMNLRAKGDGYVDIVGDVIRFLREQAKNFPAKIYDYDYFPEVFVSIDERLKGSVRELLKIGVSLYLVKYSEENSLTNYPPSIGQALRDGKIPTVLTSVLSRRLLFDRTLPLCQNTHGPTPSMMLETLRKRLYNVALGDGELMEVTQRRQQYKQSNVTLKRERDIKTLNELNGDDISIRQGQFLSLLDMEGETLRGPTLLFCAAMRQILLHQQVVAAPMRPLGRIHTEMLCLLHLIRSSQCSSPLIHREGKVDLSSIRIELSSLLQYSIVTVDLLSYLHLCRSLVEDVEGELTDMTLFFDARDYNSLFTAYAGPQAYRKPRREKLDSLYGEEANGVEEKMVELEESITRGLGDVFREETKEKPKKKVVKVVEVKNPARGMNYWDPLENNME</sequence>
<dbReference type="EMBL" id="MDYQ01000117">
    <property type="protein sequence ID" value="PRP81801.1"/>
    <property type="molecule type" value="Genomic_DNA"/>
</dbReference>
<comment type="caution">
    <text evidence="2">The sequence shown here is derived from an EMBL/GenBank/DDBJ whole genome shotgun (WGS) entry which is preliminary data.</text>
</comment>
<dbReference type="SUPFAM" id="SSF88723">
    <property type="entry name" value="PIN domain-like"/>
    <property type="match status" value="1"/>
</dbReference>
<evidence type="ECO:0000256" key="1">
    <source>
        <dbReference type="ARBA" id="ARBA00007398"/>
    </source>
</evidence>
<dbReference type="AlphaFoldDB" id="A0A2P6NCX9"/>
<proteinExistence type="inferred from homology"/>
<dbReference type="InterPro" id="IPR026832">
    <property type="entry name" value="Asteroid"/>
</dbReference>
<protein>
    <submittedName>
        <fullName evidence="2">Asteroid protein</fullName>
    </submittedName>
</protein>
<keyword evidence="3" id="KW-1185">Reference proteome</keyword>
<dbReference type="Gene3D" id="3.40.50.1010">
    <property type="entry name" value="5'-nuclease"/>
    <property type="match status" value="1"/>
</dbReference>
<name>A0A2P6NCX9_9EUKA</name>
<dbReference type="PANTHER" id="PTHR15665:SF1">
    <property type="entry name" value="PROTEIN ASTEROID HOMOLOG 1"/>
    <property type="match status" value="1"/>
</dbReference>
<accession>A0A2P6NCX9</accession>